<organism evidence="2 3">
    <name type="scientific">Caenorhabditis angaria</name>
    <dbReference type="NCBI Taxonomy" id="860376"/>
    <lineage>
        <taxon>Eukaryota</taxon>
        <taxon>Metazoa</taxon>
        <taxon>Ecdysozoa</taxon>
        <taxon>Nematoda</taxon>
        <taxon>Chromadorea</taxon>
        <taxon>Rhabditida</taxon>
        <taxon>Rhabditina</taxon>
        <taxon>Rhabditomorpha</taxon>
        <taxon>Rhabditoidea</taxon>
        <taxon>Rhabditidae</taxon>
        <taxon>Peloderinae</taxon>
        <taxon>Caenorhabditis</taxon>
    </lineage>
</organism>
<gene>
    <name evidence="2" type="ORF">CAMP_LOCUS4357</name>
</gene>
<dbReference type="PANTHER" id="PTHR34602:SF1">
    <property type="entry name" value="NEMATODE SPECIFIC PEPTIDE FAMILY, GROUP E-RELATED"/>
    <property type="match status" value="1"/>
</dbReference>
<protein>
    <recommendedName>
        <fullName evidence="4">Secreted protein</fullName>
    </recommendedName>
</protein>
<keyword evidence="1" id="KW-0732">Signal</keyword>
<dbReference type="Pfam" id="PF07203">
    <property type="entry name" value="DUF1412"/>
    <property type="match status" value="1"/>
</dbReference>
<reference evidence="2" key="1">
    <citation type="submission" date="2022-11" db="EMBL/GenBank/DDBJ databases">
        <authorList>
            <person name="Kikuchi T."/>
        </authorList>
    </citation>
    <scope>NUCLEOTIDE SEQUENCE</scope>
    <source>
        <strain evidence="2">PS1010</strain>
    </source>
</reference>
<feature type="chain" id="PRO_5040108815" description="Secreted protein" evidence="1">
    <location>
        <begin position="21"/>
        <end position="84"/>
    </location>
</feature>
<sequence length="84" mass="9613">MNTTFFCLSIILILISPIQSAIYRRAIQDYHQPTHHQYYYQQQQQHPHVVHNVVTDRLVGGPTSLGWAQVPHVLSPMFSPVFGG</sequence>
<dbReference type="AlphaFoldDB" id="A0A9P1IBJ4"/>
<evidence type="ECO:0000256" key="1">
    <source>
        <dbReference type="SAM" id="SignalP"/>
    </source>
</evidence>
<evidence type="ECO:0000313" key="2">
    <source>
        <dbReference type="EMBL" id="CAI5441720.1"/>
    </source>
</evidence>
<dbReference type="Proteomes" id="UP001152747">
    <property type="component" value="Unassembled WGS sequence"/>
</dbReference>
<dbReference type="InterPro" id="IPR009853">
    <property type="entry name" value="DUF1412"/>
</dbReference>
<evidence type="ECO:0008006" key="4">
    <source>
        <dbReference type="Google" id="ProtNLM"/>
    </source>
</evidence>
<evidence type="ECO:0000313" key="3">
    <source>
        <dbReference type="Proteomes" id="UP001152747"/>
    </source>
</evidence>
<dbReference type="EMBL" id="CANHGI010000002">
    <property type="protein sequence ID" value="CAI5441720.1"/>
    <property type="molecule type" value="Genomic_DNA"/>
</dbReference>
<comment type="caution">
    <text evidence="2">The sequence shown here is derived from an EMBL/GenBank/DDBJ whole genome shotgun (WGS) entry which is preliminary data.</text>
</comment>
<accession>A0A9P1IBJ4</accession>
<proteinExistence type="predicted"/>
<dbReference type="PANTHER" id="PTHR34602">
    <property type="entry name" value="NEMATODE SPECIFIC PEPTIDE FAMILY, GROUP E-RELATED"/>
    <property type="match status" value="1"/>
</dbReference>
<name>A0A9P1IBJ4_9PELO</name>
<keyword evidence="3" id="KW-1185">Reference proteome</keyword>
<feature type="signal peptide" evidence="1">
    <location>
        <begin position="1"/>
        <end position="20"/>
    </location>
</feature>